<dbReference type="SUPFAM" id="SSF49265">
    <property type="entry name" value="Fibronectin type III"/>
    <property type="match status" value="1"/>
</dbReference>
<dbReference type="InterPro" id="IPR033803">
    <property type="entry name" value="CBD-like_Golvesin-Xly"/>
</dbReference>
<evidence type="ECO:0000313" key="8">
    <source>
        <dbReference type="Proteomes" id="UP000189956"/>
    </source>
</evidence>
<keyword evidence="3" id="KW-0788">Thiol protease</keyword>
<dbReference type="AlphaFoldDB" id="A0A1T4LN28"/>
<dbReference type="Pfam" id="PF25275">
    <property type="entry name" value="Golvesin_C"/>
    <property type="match status" value="1"/>
</dbReference>
<dbReference type="CDD" id="cd00063">
    <property type="entry name" value="FN3"/>
    <property type="match status" value="1"/>
</dbReference>
<proteinExistence type="inferred from homology"/>
<accession>A0A1T4LN28</accession>
<dbReference type="InterPro" id="IPR013783">
    <property type="entry name" value="Ig-like_fold"/>
</dbReference>
<evidence type="ECO:0000313" key="7">
    <source>
        <dbReference type="EMBL" id="SJZ56112.1"/>
    </source>
</evidence>
<dbReference type="RefSeq" id="WP_126464348.1">
    <property type="nucleotide sequence ID" value="NZ_FUWL01000008.1"/>
</dbReference>
<feature type="domain" description="Golvesin/Xly CBD-like" evidence="6">
    <location>
        <begin position="260"/>
        <end position="376"/>
    </location>
</feature>
<evidence type="ECO:0000256" key="2">
    <source>
        <dbReference type="ARBA" id="ARBA00022670"/>
    </source>
</evidence>
<dbReference type="GO" id="GO:0008234">
    <property type="term" value="F:cysteine-type peptidase activity"/>
    <property type="evidence" value="ECO:0007669"/>
    <property type="project" value="UniProtKB-KW"/>
</dbReference>
<dbReference type="Gene3D" id="3.40.630.40">
    <property type="entry name" value="Zn-dependent exopeptidases"/>
    <property type="match status" value="1"/>
</dbReference>
<evidence type="ECO:0000259" key="6">
    <source>
        <dbReference type="Pfam" id="PF25275"/>
    </source>
</evidence>
<reference evidence="7 8" key="1">
    <citation type="submission" date="2017-02" db="EMBL/GenBank/DDBJ databases">
        <authorList>
            <person name="Peterson S.W."/>
        </authorList>
    </citation>
    <scope>NUCLEOTIDE SEQUENCE [LARGE SCALE GENOMIC DNA]</scope>
    <source>
        <strain evidence="7 8">ATCC 700135</strain>
    </source>
</reference>
<dbReference type="EMBL" id="FUWL01000008">
    <property type="protein sequence ID" value="SJZ56112.1"/>
    <property type="molecule type" value="Genomic_DNA"/>
</dbReference>
<keyword evidence="2" id="KW-0645">Protease</keyword>
<feature type="chain" id="PRO_5013318436" description="Golvesin/Xly CBD-like domain-containing protein" evidence="5">
    <location>
        <begin position="22"/>
        <end position="970"/>
    </location>
</feature>
<evidence type="ECO:0000256" key="5">
    <source>
        <dbReference type="SAM" id="SignalP"/>
    </source>
</evidence>
<evidence type="ECO:0000256" key="4">
    <source>
        <dbReference type="ARBA" id="ARBA00023026"/>
    </source>
</evidence>
<protein>
    <recommendedName>
        <fullName evidence="6">Golvesin/Xly CBD-like domain-containing protein</fullName>
    </recommendedName>
</protein>
<dbReference type="InterPro" id="IPR003961">
    <property type="entry name" value="FN3_dom"/>
</dbReference>
<name>A0A1T4LN28_PORCN</name>
<gene>
    <name evidence="7" type="ORF">SAMN02745205_01204</name>
</gene>
<dbReference type="InterPro" id="IPR036116">
    <property type="entry name" value="FN3_sf"/>
</dbReference>
<dbReference type="Proteomes" id="UP000189956">
    <property type="component" value="Unassembled WGS sequence"/>
</dbReference>
<keyword evidence="3" id="KW-0378">Hydrolase</keyword>
<dbReference type="GO" id="GO:0006508">
    <property type="term" value="P:proteolysis"/>
    <property type="evidence" value="ECO:0007669"/>
    <property type="project" value="UniProtKB-KW"/>
</dbReference>
<sequence>MYKRIFGVLCSTIISVTALHAQSPTVPPDSVSLEEVAQIITDSQPLQLHIGRCKALRHYYSGDTLFIILNEQASYIPFRTERVKSIYDRLGELYGRYGHSPKKICVRTNEYNIEDLIPIAFGGERRRGRWSDLTTGNNRQRPLVTPVDAIHTASAALQGRHLALWRSHGYFYDNKSKRWRWQRPLMNGTIEDLLSFSYMIPYVIPMLENSGAIVLLPHERDLSAQEYIVDNDKSHFTKGEYVETDKGWETVSKGFGYTQSLWKDNENPFKSGTSRLHLSSTRKESEVRWHPTIVRDETLAVYVSYQSFPNSVEDALYTVHHARGTSSFKVNQTMGGGTWIYLGSFPFEAGKRDQGISLSNISRDKGKVISADAVKIGGGMGNIKRSMPATKVKRRRRWVKVPASPEVTSGMPRYAEAARYWMQWAGVPDSLYNGFKSQDDYTDDYKSRSVWVSYLTGGTAINPNKEGLNIPIDLSLTLHTDAGVRENVDDVLGTLAIFNTKWNQGLYPSGMDRLMARELTDIVQSYIVRDVRVSHNPDWKRRGMWDKNYSEATWGSVPGVLLELLSHQNFKDMCYGHDPAFKFTVARAIYKGILRYLSTEYDLPFVVHPLPVRQFSIDIDAEDALARLSWHPTQDSIEPTATPSHYILYTAIDEGYFDQGKIIKNTTTTVPIAPGRNYRFKIVAANEGGVSFESEELSCGISPFAKGRVFVINGYDKVAEMEYNETERVFAGIGTAITDRRDIGMPTDSGRPQVIEGNTFDYIKRHGKSLLDAGYSYGSASKAYIRSYPDVLENYDVVDLLLGKQKSKQAIHPARPARFAPFDEEIRLALEAFAFNGGGILVSGSYLNSVFAPEDLSSEADAVRAFARNILGYDYPLPVSITEGSSIQTEHRNEQDRRTFVLTEGTECAPIFPAEGGGRVLHYKEDNVGAGSFFRRAHRACVIGFPIENIKGDEDRSKFFKELIPLLMKR</sequence>
<comment type="similarity">
    <text evidence="1">Belongs to the peptidase C25 family.</text>
</comment>
<organism evidence="7 8">
    <name type="scientific">Porphyromonas cangingivalis</name>
    <dbReference type="NCBI Taxonomy" id="36874"/>
    <lineage>
        <taxon>Bacteria</taxon>
        <taxon>Pseudomonadati</taxon>
        <taxon>Bacteroidota</taxon>
        <taxon>Bacteroidia</taxon>
        <taxon>Bacteroidales</taxon>
        <taxon>Porphyromonadaceae</taxon>
        <taxon>Porphyromonas</taxon>
    </lineage>
</organism>
<keyword evidence="5" id="KW-0732">Signal</keyword>
<feature type="signal peptide" evidence="5">
    <location>
        <begin position="1"/>
        <end position="21"/>
    </location>
</feature>
<dbReference type="Gene3D" id="2.60.40.10">
    <property type="entry name" value="Immunoglobulins"/>
    <property type="match status" value="1"/>
</dbReference>
<dbReference type="SUPFAM" id="SSF53187">
    <property type="entry name" value="Zn-dependent exopeptidases"/>
    <property type="match status" value="1"/>
</dbReference>
<keyword evidence="4" id="KW-0843">Virulence</keyword>
<evidence type="ECO:0000256" key="3">
    <source>
        <dbReference type="ARBA" id="ARBA00022807"/>
    </source>
</evidence>
<evidence type="ECO:0000256" key="1">
    <source>
        <dbReference type="ARBA" id="ARBA00006067"/>
    </source>
</evidence>